<gene>
    <name evidence="1" type="ORF">OKJ48_06740</name>
</gene>
<evidence type="ECO:0000313" key="2">
    <source>
        <dbReference type="Proteomes" id="UP001352223"/>
    </source>
</evidence>
<dbReference type="EMBL" id="JAOZYB010000032">
    <property type="protein sequence ID" value="MEB3959947.1"/>
    <property type="molecule type" value="Genomic_DNA"/>
</dbReference>
<dbReference type="Proteomes" id="UP001352223">
    <property type="component" value="Unassembled WGS sequence"/>
</dbReference>
<reference evidence="1 2" key="1">
    <citation type="submission" date="2022-10" db="EMBL/GenBank/DDBJ databases">
        <authorList>
            <person name="Xie J."/>
            <person name="Shen N."/>
        </authorList>
    </citation>
    <scope>NUCLEOTIDE SEQUENCE [LARGE SCALE GENOMIC DNA]</scope>
    <source>
        <strain evidence="1 2">DSM 41681</strain>
    </source>
</reference>
<dbReference type="InterPro" id="IPR025851">
    <property type="entry name" value="SUKH-4"/>
</dbReference>
<dbReference type="RefSeq" id="WP_324766942.1">
    <property type="nucleotide sequence ID" value="NZ_BAAATS010000013.1"/>
</dbReference>
<proteinExistence type="predicted"/>
<accession>A0ABU6C5F4</accession>
<dbReference type="Pfam" id="PF14435">
    <property type="entry name" value="SUKH-4"/>
    <property type="match status" value="1"/>
</dbReference>
<keyword evidence="2" id="KW-1185">Reference proteome</keyword>
<organism evidence="1 2">
    <name type="scientific">Streptomyces kunmingensis</name>
    <dbReference type="NCBI Taxonomy" id="68225"/>
    <lineage>
        <taxon>Bacteria</taxon>
        <taxon>Bacillati</taxon>
        <taxon>Actinomycetota</taxon>
        <taxon>Actinomycetes</taxon>
        <taxon>Kitasatosporales</taxon>
        <taxon>Streptomycetaceae</taxon>
        <taxon>Streptomyces</taxon>
    </lineage>
</organism>
<protein>
    <submittedName>
        <fullName evidence="1">SUKH-4 family immunity protein</fullName>
    </submittedName>
</protein>
<evidence type="ECO:0000313" key="1">
    <source>
        <dbReference type="EMBL" id="MEB3959947.1"/>
    </source>
</evidence>
<comment type="caution">
    <text evidence="1">The sequence shown here is derived from an EMBL/GenBank/DDBJ whole genome shotgun (WGS) entry which is preliminary data.</text>
</comment>
<name>A0ABU6C5F4_9ACTN</name>
<sequence length="183" mass="20007">MNFVVSPGEVRAAFGLTGVIYFPRHSAAHHQLDGRATLLLSSVGLPDTAWFMSRAGLHADDPVLLSERYAEGTVPEGSRDWLVLGMFADTPLALAPDTGTVYALGAGETQLSCTALHRDVESLVHSLTKFQILQQELEAGGDEDREGRVDALRAEITEFDPLPFASEDSQWHLTFEEVIDGIW</sequence>